<feature type="non-terminal residue" evidence="1">
    <location>
        <position position="1"/>
    </location>
</feature>
<accession>A0A225WHD9</accession>
<reference evidence="2" key="1">
    <citation type="submission" date="2017-03" db="EMBL/GenBank/DDBJ databases">
        <title>Phytopthora megakarya and P. palmivora, two closely related causual agents of cacao black pod achieved similar genome size and gene model numbers by different mechanisms.</title>
        <authorList>
            <person name="Ali S."/>
            <person name="Shao J."/>
            <person name="Larry D.J."/>
            <person name="Kronmiller B."/>
            <person name="Shen D."/>
            <person name="Strem M.D."/>
            <person name="Melnick R.L."/>
            <person name="Guiltinan M.J."/>
            <person name="Tyler B.M."/>
            <person name="Meinhardt L.W."/>
            <person name="Bailey B.A."/>
        </authorList>
    </citation>
    <scope>NUCLEOTIDE SEQUENCE [LARGE SCALE GENOMIC DNA]</scope>
    <source>
        <strain evidence="2">zdho120</strain>
    </source>
</reference>
<sequence length="109" mass="12755">EDKLRVQIAAQFEGEGLQVTCIHAARQIHGARASKDLHLRMESLKRTYRKVIRDFPRCFFGDQHTRRRIGRVNHPGRYLGWPWCSATRSSYSFYKTWFRATVTSAVQGQ</sequence>
<dbReference type="EMBL" id="NBNE01000862">
    <property type="protein sequence ID" value="OWZ16824.1"/>
    <property type="molecule type" value="Genomic_DNA"/>
</dbReference>
<evidence type="ECO:0000313" key="2">
    <source>
        <dbReference type="Proteomes" id="UP000198211"/>
    </source>
</evidence>
<evidence type="ECO:0000313" key="1">
    <source>
        <dbReference type="EMBL" id="OWZ16824.1"/>
    </source>
</evidence>
<dbReference type="Proteomes" id="UP000198211">
    <property type="component" value="Unassembled WGS sequence"/>
</dbReference>
<proteinExistence type="predicted"/>
<dbReference type="OrthoDB" id="105693at2759"/>
<organism evidence="1 2">
    <name type="scientific">Phytophthora megakarya</name>
    <dbReference type="NCBI Taxonomy" id="4795"/>
    <lineage>
        <taxon>Eukaryota</taxon>
        <taxon>Sar</taxon>
        <taxon>Stramenopiles</taxon>
        <taxon>Oomycota</taxon>
        <taxon>Peronosporomycetes</taxon>
        <taxon>Peronosporales</taxon>
        <taxon>Peronosporaceae</taxon>
        <taxon>Phytophthora</taxon>
    </lineage>
</organism>
<protein>
    <submittedName>
        <fullName evidence="1">Uncharacterized protein</fullName>
    </submittedName>
</protein>
<gene>
    <name evidence="1" type="ORF">PHMEG_0009324</name>
</gene>
<dbReference type="AlphaFoldDB" id="A0A225WHD9"/>
<comment type="caution">
    <text evidence="1">The sequence shown here is derived from an EMBL/GenBank/DDBJ whole genome shotgun (WGS) entry which is preliminary data.</text>
</comment>
<keyword evidence="2" id="KW-1185">Reference proteome</keyword>
<name>A0A225WHD9_9STRA</name>